<name>A0A2A9EVN9_9MICO</name>
<dbReference type="RefSeq" id="WP_425432653.1">
    <property type="nucleotide sequence ID" value="NZ_PDJJ01000001.1"/>
</dbReference>
<reference evidence="7 8" key="1">
    <citation type="submission" date="2017-10" db="EMBL/GenBank/DDBJ databases">
        <title>Sequencing the genomes of 1000 actinobacteria strains.</title>
        <authorList>
            <person name="Klenk H.-P."/>
        </authorList>
    </citation>
    <scope>NUCLEOTIDE SEQUENCE [LARGE SCALE GENOMIC DNA]</scope>
    <source>
        <strain evidence="7 8">DSM 21863</strain>
    </source>
</reference>
<feature type="active site" evidence="6">
    <location>
        <position position="178"/>
    </location>
</feature>
<dbReference type="GO" id="GO:0046872">
    <property type="term" value="F:metal ion binding"/>
    <property type="evidence" value="ECO:0007669"/>
    <property type="project" value="UniProtKB-KW"/>
</dbReference>
<feature type="binding site" evidence="6">
    <location>
        <position position="135"/>
    </location>
    <ligand>
        <name>Fe cation</name>
        <dbReference type="ChEBI" id="CHEBI:24875"/>
    </ligand>
</feature>
<dbReference type="PRINTS" id="PR01576">
    <property type="entry name" value="PDEFORMYLASE"/>
</dbReference>
<keyword evidence="5 6" id="KW-0408">Iron</keyword>
<dbReference type="PANTHER" id="PTHR10458">
    <property type="entry name" value="PEPTIDE DEFORMYLASE"/>
    <property type="match status" value="1"/>
</dbReference>
<dbReference type="Pfam" id="PF01327">
    <property type="entry name" value="Pep_deformylase"/>
    <property type="match status" value="1"/>
</dbReference>
<evidence type="ECO:0000256" key="6">
    <source>
        <dbReference type="HAMAP-Rule" id="MF_00163"/>
    </source>
</evidence>
<dbReference type="InterPro" id="IPR036821">
    <property type="entry name" value="Peptide_deformylase_sf"/>
</dbReference>
<comment type="cofactor">
    <cofactor evidence="6">
        <name>Fe(2+)</name>
        <dbReference type="ChEBI" id="CHEBI:29033"/>
    </cofactor>
    <text evidence="6">Binds 1 Fe(2+) ion.</text>
</comment>
<gene>
    <name evidence="6" type="primary">def</name>
    <name evidence="7" type="ORF">ATJ88_0884</name>
</gene>
<keyword evidence="3 6" id="KW-0378">Hydrolase</keyword>
<dbReference type="AlphaFoldDB" id="A0A2A9EVN9"/>
<dbReference type="Gene3D" id="3.90.45.10">
    <property type="entry name" value="Peptide deformylase"/>
    <property type="match status" value="1"/>
</dbReference>
<evidence type="ECO:0000256" key="1">
    <source>
        <dbReference type="ARBA" id="ARBA00010759"/>
    </source>
</evidence>
<evidence type="ECO:0000313" key="8">
    <source>
        <dbReference type="Proteomes" id="UP000224130"/>
    </source>
</evidence>
<evidence type="ECO:0000313" key="7">
    <source>
        <dbReference type="EMBL" id="PFG42229.1"/>
    </source>
</evidence>
<dbReference type="EMBL" id="PDJJ01000001">
    <property type="protein sequence ID" value="PFG42229.1"/>
    <property type="molecule type" value="Genomic_DNA"/>
</dbReference>
<dbReference type="PANTHER" id="PTHR10458:SF2">
    <property type="entry name" value="PEPTIDE DEFORMYLASE, MITOCHONDRIAL"/>
    <property type="match status" value="1"/>
</dbReference>
<evidence type="ECO:0000256" key="3">
    <source>
        <dbReference type="ARBA" id="ARBA00022801"/>
    </source>
</evidence>
<dbReference type="Proteomes" id="UP000224130">
    <property type="component" value="Unassembled WGS sequence"/>
</dbReference>
<feature type="binding site" evidence="6">
    <location>
        <position position="181"/>
    </location>
    <ligand>
        <name>Fe cation</name>
        <dbReference type="ChEBI" id="CHEBI:24875"/>
    </ligand>
</feature>
<evidence type="ECO:0000256" key="4">
    <source>
        <dbReference type="ARBA" id="ARBA00022917"/>
    </source>
</evidence>
<comment type="catalytic activity">
    <reaction evidence="6">
        <text>N-terminal N-formyl-L-methionyl-[peptide] + H2O = N-terminal L-methionyl-[peptide] + formate</text>
        <dbReference type="Rhea" id="RHEA:24420"/>
        <dbReference type="Rhea" id="RHEA-COMP:10639"/>
        <dbReference type="Rhea" id="RHEA-COMP:10640"/>
        <dbReference type="ChEBI" id="CHEBI:15377"/>
        <dbReference type="ChEBI" id="CHEBI:15740"/>
        <dbReference type="ChEBI" id="CHEBI:49298"/>
        <dbReference type="ChEBI" id="CHEBI:64731"/>
        <dbReference type="EC" id="3.5.1.88"/>
    </reaction>
</comment>
<dbReference type="GO" id="GO:0042586">
    <property type="term" value="F:peptide deformylase activity"/>
    <property type="evidence" value="ECO:0007669"/>
    <property type="project" value="UniProtKB-UniRule"/>
</dbReference>
<keyword evidence="4 6" id="KW-0648">Protein biosynthesis</keyword>
<organism evidence="7 8">
    <name type="scientific">Isoptericola jiangsuensis</name>
    <dbReference type="NCBI Taxonomy" id="548579"/>
    <lineage>
        <taxon>Bacteria</taxon>
        <taxon>Bacillati</taxon>
        <taxon>Actinomycetota</taxon>
        <taxon>Actinomycetes</taxon>
        <taxon>Micrococcales</taxon>
        <taxon>Promicromonosporaceae</taxon>
        <taxon>Isoptericola</taxon>
    </lineage>
</organism>
<protein>
    <recommendedName>
        <fullName evidence="6">Peptide deformylase</fullName>
        <shortName evidence="6">PDF</shortName>
        <ecNumber evidence="6">3.5.1.88</ecNumber>
    </recommendedName>
    <alternativeName>
        <fullName evidence="6">Polypeptide deformylase</fullName>
    </alternativeName>
</protein>
<evidence type="ECO:0000256" key="5">
    <source>
        <dbReference type="ARBA" id="ARBA00023004"/>
    </source>
</evidence>
<dbReference type="NCBIfam" id="NF001159">
    <property type="entry name" value="PRK00150.1-3"/>
    <property type="match status" value="1"/>
</dbReference>
<dbReference type="GO" id="GO:0006412">
    <property type="term" value="P:translation"/>
    <property type="evidence" value="ECO:0007669"/>
    <property type="project" value="UniProtKB-UniRule"/>
</dbReference>
<sequence>MTGWTGGVAPALRDAVADLLDVAFAHPDRPGVLPIVQAGDPVLRAPAAPYTGQLGDQLDRLVEAMRATMHAAPGVGLAAPQVGIGLALAVCEDHPMPGDPRERDGLGFRVLVNPRYEALPADGDEPGAVAFFEGCLSVAGWQAVVARPRRVRLTGQDETGAAFDDVLTGWSARIVQHETDHLAGRLYLDVAESRSLTSNDNMMRFWAQSPDPAPAAAGLGFDLP</sequence>
<dbReference type="PIRSF" id="PIRSF004749">
    <property type="entry name" value="Pep_def"/>
    <property type="match status" value="1"/>
</dbReference>
<dbReference type="InterPro" id="IPR023635">
    <property type="entry name" value="Peptide_deformylase"/>
</dbReference>
<dbReference type="SUPFAM" id="SSF56420">
    <property type="entry name" value="Peptide deformylase"/>
    <property type="match status" value="1"/>
</dbReference>
<comment type="function">
    <text evidence="6">Removes the formyl group from the N-terminal Met of newly synthesized proteins. Requires at least a dipeptide for an efficient rate of reaction. N-terminal L-methionine is a prerequisite for activity but the enzyme has broad specificity at other positions.</text>
</comment>
<dbReference type="EC" id="3.5.1.88" evidence="6"/>
<comment type="similarity">
    <text evidence="1 6">Belongs to the polypeptide deformylase family.</text>
</comment>
<feature type="binding site" evidence="6">
    <location>
        <position position="177"/>
    </location>
    <ligand>
        <name>Fe cation</name>
        <dbReference type="ChEBI" id="CHEBI:24875"/>
    </ligand>
</feature>
<dbReference type="CDD" id="cd00487">
    <property type="entry name" value="Pep_deformylase"/>
    <property type="match status" value="1"/>
</dbReference>
<evidence type="ECO:0000256" key="2">
    <source>
        <dbReference type="ARBA" id="ARBA00022723"/>
    </source>
</evidence>
<keyword evidence="2 6" id="KW-0479">Metal-binding</keyword>
<accession>A0A2A9EVN9</accession>
<proteinExistence type="inferred from homology"/>
<keyword evidence="8" id="KW-1185">Reference proteome</keyword>
<comment type="caution">
    <text evidence="7">The sequence shown here is derived from an EMBL/GenBank/DDBJ whole genome shotgun (WGS) entry which is preliminary data.</text>
</comment>
<dbReference type="HAMAP" id="MF_00163">
    <property type="entry name" value="Pep_deformylase"/>
    <property type="match status" value="1"/>
</dbReference>
<dbReference type="FunFam" id="3.90.45.10:FF:000003">
    <property type="entry name" value="Peptide deformylase"/>
    <property type="match status" value="1"/>
</dbReference>